<feature type="domain" description="AMP-binding enzyme C-terminal" evidence="5">
    <location>
        <begin position="438"/>
        <end position="514"/>
    </location>
</feature>
<dbReference type="PANTHER" id="PTHR43201">
    <property type="entry name" value="ACYL-COA SYNTHETASE"/>
    <property type="match status" value="1"/>
</dbReference>
<dbReference type="EMBL" id="LNJQ01000004">
    <property type="protein sequence ID" value="KWZ38808.1"/>
    <property type="molecule type" value="Genomic_DNA"/>
</dbReference>
<dbReference type="InterPro" id="IPR020845">
    <property type="entry name" value="AMP-binding_CS"/>
</dbReference>
<organism evidence="6 7">
    <name type="scientific">Burkholderia savannae</name>
    <dbReference type="NCBI Taxonomy" id="1637837"/>
    <lineage>
        <taxon>Bacteria</taxon>
        <taxon>Pseudomonadati</taxon>
        <taxon>Pseudomonadota</taxon>
        <taxon>Betaproteobacteria</taxon>
        <taxon>Burkholderiales</taxon>
        <taxon>Burkholderiaceae</taxon>
        <taxon>Burkholderia</taxon>
        <taxon>pseudomallei group</taxon>
    </lineage>
</organism>
<dbReference type="SUPFAM" id="SSF56801">
    <property type="entry name" value="Acetyl-CoA synthetase-like"/>
    <property type="match status" value="1"/>
</dbReference>
<dbReference type="InterPro" id="IPR045851">
    <property type="entry name" value="AMP-bd_C_sf"/>
</dbReference>
<dbReference type="InterPro" id="IPR042099">
    <property type="entry name" value="ANL_N_sf"/>
</dbReference>
<dbReference type="Pfam" id="PF00501">
    <property type="entry name" value="AMP-binding"/>
    <property type="match status" value="1"/>
</dbReference>
<evidence type="ECO:0000259" key="5">
    <source>
        <dbReference type="Pfam" id="PF13193"/>
    </source>
</evidence>
<comment type="caution">
    <text evidence="6">The sequence shown here is derived from an EMBL/GenBank/DDBJ whole genome shotgun (WGS) entry which is preliminary data.</text>
</comment>
<dbReference type="PANTHER" id="PTHR43201:SF5">
    <property type="entry name" value="MEDIUM-CHAIN ACYL-COA LIGASE ACSF2, MITOCHONDRIAL"/>
    <property type="match status" value="1"/>
</dbReference>
<evidence type="ECO:0000256" key="1">
    <source>
        <dbReference type="ARBA" id="ARBA00006432"/>
    </source>
</evidence>
<dbReference type="PROSITE" id="PS00455">
    <property type="entry name" value="AMP_BINDING"/>
    <property type="match status" value="1"/>
</dbReference>
<dbReference type="Gene3D" id="3.40.50.12780">
    <property type="entry name" value="N-terminal domain of ligase-like"/>
    <property type="match status" value="1"/>
</dbReference>
<comment type="similarity">
    <text evidence="1">Belongs to the ATP-dependent AMP-binding enzyme family.</text>
</comment>
<gene>
    <name evidence="6" type="ORF">WS72_28835</name>
</gene>
<reference evidence="6 7" key="1">
    <citation type="submission" date="2015-11" db="EMBL/GenBank/DDBJ databases">
        <authorList>
            <person name="Sahl J."/>
            <person name="Wagner D."/>
            <person name="Keim P."/>
        </authorList>
    </citation>
    <scope>NUCLEOTIDE SEQUENCE [LARGE SCALE GENOMIC DNA]</scope>
    <source>
        <strain evidence="6 7">BDU18</strain>
    </source>
</reference>
<feature type="domain" description="AMP-dependent synthetase/ligase" evidence="4">
    <location>
        <begin position="17"/>
        <end position="387"/>
    </location>
</feature>
<keyword evidence="3" id="KW-0479">Metal-binding</keyword>
<dbReference type="Gene3D" id="3.30.300.30">
    <property type="match status" value="1"/>
</dbReference>
<dbReference type="RefSeq" id="WP_060823003.1">
    <property type="nucleotide sequence ID" value="NZ_LNJQ01000004.1"/>
</dbReference>
<keyword evidence="7" id="KW-1185">Reference proteome</keyword>
<evidence type="ECO:0000256" key="3">
    <source>
        <dbReference type="ARBA" id="ARBA00022723"/>
    </source>
</evidence>
<evidence type="ECO:0000313" key="6">
    <source>
        <dbReference type="EMBL" id="KWZ38808.1"/>
    </source>
</evidence>
<sequence>MNARLASLNRRLASALQTGGETSALIADGRVISHRELTSHVAITAERLNAHGIGKGDRVALQLPNSADAAVLMLATLMAGAIPVPILPAYRERELRHILKTTRPRAIALTRGSRRFSPLQTVVGLLSEEGLEVDLLLADGPSRADDRPEWLDLRQFCLAPADSMPRELRPVDMRADDTAMMLLSSGTTGLPKAIARRNAGYGYMIAEGCKVFELSRSAVYLAALPLSHGFVINCPGILGTLACGGTVVLAADASAQTSLELIGAHGVTHTTLVPALLTQWMERADESRAGSGTLRYVQVGGSRLPADLAAQAESRLGVRIQQCYGMSEGLLCFTRVTDPDAIRFNSQGRPLSDADEILIVNDRDEPLPYGQSGELLTRGPYTIEQYFNDPDASRRAFTPNGYYRTGDVAHLDAAGNVYIDGRVTDTINRGGEKFCPEELEALMKRHAKLKDAACVGMPDGRFGEVSCLFAVARDGEQVSLAELRRHLEAAGVAAFKLPEQLVLIDEIPRKGIGKIDRAALRASARANAPAVAAACRTGQV</sequence>
<evidence type="ECO:0000259" key="4">
    <source>
        <dbReference type="Pfam" id="PF00501"/>
    </source>
</evidence>
<dbReference type="InterPro" id="IPR025110">
    <property type="entry name" value="AMP-bd_C"/>
</dbReference>
<dbReference type="Pfam" id="PF13193">
    <property type="entry name" value="AMP-binding_C"/>
    <property type="match status" value="1"/>
</dbReference>
<dbReference type="InterPro" id="IPR000873">
    <property type="entry name" value="AMP-dep_synth/lig_dom"/>
</dbReference>
<proteinExistence type="inferred from homology"/>
<evidence type="ECO:0000313" key="7">
    <source>
        <dbReference type="Proteomes" id="UP000070255"/>
    </source>
</evidence>
<name>A0ABR5T6J8_9BURK</name>
<evidence type="ECO:0000256" key="2">
    <source>
        <dbReference type="ARBA" id="ARBA00022598"/>
    </source>
</evidence>
<accession>A0ABR5T6J8</accession>
<protein>
    <submittedName>
        <fullName evidence="6">Siderophore biosynthesis protein</fullName>
    </submittedName>
</protein>
<dbReference type="Proteomes" id="UP000070255">
    <property type="component" value="Unassembled WGS sequence"/>
</dbReference>
<keyword evidence="2" id="KW-0436">Ligase</keyword>